<evidence type="ECO:0000313" key="2">
    <source>
        <dbReference type="Proteomes" id="UP000593578"/>
    </source>
</evidence>
<comment type="caution">
    <text evidence="1">The sequence shown here is derived from an EMBL/GenBank/DDBJ whole genome shotgun (WGS) entry which is preliminary data.</text>
</comment>
<feature type="non-terminal residue" evidence="1">
    <location>
        <position position="37"/>
    </location>
</feature>
<dbReference type="Proteomes" id="UP000593578">
    <property type="component" value="Unassembled WGS sequence"/>
</dbReference>
<dbReference type="AlphaFoldDB" id="A0A7J8P215"/>
<name>A0A7J8P215_GOSRA</name>
<proteinExistence type="predicted"/>
<accession>A0A7J8P215</accession>
<organism evidence="1 2">
    <name type="scientific">Gossypium raimondii</name>
    <name type="common">Peruvian cotton</name>
    <name type="synonym">Gossypium klotzschianum subsp. raimondii</name>
    <dbReference type="NCBI Taxonomy" id="29730"/>
    <lineage>
        <taxon>Eukaryota</taxon>
        <taxon>Viridiplantae</taxon>
        <taxon>Streptophyta</taxon>
        <taxon>Embryophyta</taxon>
        <taxon>Tracheophyta</taxon>
        <taxon>Spermatophyta</taxon>
        <taxon>Magnoliopsida</taxon>
        <taxon>eudicotyledons</taxon>
        <taxon>Gunneridae</taxon>
        <taxon>Pentapetalae</taxon>
        <taxon>rosids</taxon>
        <taxon>malvids</taxon>
        <taxon>Malvales</taxon>
        <taxon>Malvaceae</taxon>
        <taxon>Malvoideae</taxon>
        <taxon>Gossypium</taxon>
    </lineage>
</organism>
<protein>
    <submittedName>
        <fullName evidence="1">Uncharacterized protein</fullName>
    </submittedName>
</protein>
<gene>
    <name evidence="1" type="ORF">Gorai_013874</name>
</gene>
<dbReference type="EMBL" id="JABEZZ010000004">
    <property type="protein sequence ID" value="MBA0582992.1"/>
    <property type="molecule type" value="Genomic_DNA"/>
</dbReference>
<sequence>MVELVGEGIPLLRNRRGLSITLIATGFKRQEDGKGKA</sequence>
<evidence type="ECO:0000313" key="1">
    <source>
        <dbReference type="EMBL" id="MBA0582992.1"/>
    </source>
</evidence>
<reference evidence="1 2" key="1">
    <citation type="journal article" date="2019" name="Genome Biol. Evol.">
        <title>Insights into the evolution of the New World diploid cottons (Gossypium, subgenus Houzingenia) based on genome sequencing.</title>
        <authorList>
            <person name="Grover C.E."/>
            <person name="Arick M.A. 2nd"/>
            <person name="Thrash A."/>
            <person name="Conover J.L."/>
            <person name="Sanders W.S."/>
            <person name="Peterson D.G."/>
            <person name="Frelichowski J.E."/>
            <person name="Scheffler J.A."/>
            <person name="Scheffler B.E."/>
            <person name="Wendel J.F."/>
        </authorList>
    </citation>
    <scope>NUCLEOTIDE SEQUENCE [LARGE SCALE GENOMIC DNA]</scope>
    <source>
        <strain evidence="1">8</strain>
        <tissue evidence="1">Leaf</tissue>
    </source>
</reference>